<keyword evidence="15" id="KW-1185">Reference proteome</keyword>
<evidence type="ECO:0000256" key="8">
    <source>
        <dbReference type="ARBA" id="ARBA00023212"/>
    </source>
</evidence>
<dbReference type="InterPro" id="IPR036872">
    <property type="entry name" value="CH_dom_sf"/>
</dbReference>
<dbReference type="GO" id="GO:0051301">
    <property type="term" value="P:cell division"/>
    <property type="evidence" value="ECO:0007669"/>
    <property type="project" value="UniProtKB-KW"/>
</dbReference>
<organism evidence="14 15">
    <name type="scientific">Crotalus adamanteus</name>
    <name type="common">Eastern diamondback rattlesnake</name>
    <dbReference type="NCBI Taxonomy" id="8729"/>
    <lineage>
        <taxon>Eukaryota</taxon>
        <taxon>Metazoa</taxon>
        <taxon>Chordata</taxon>
        <taxon>Craniata</taxon>
        <taxon>Vertebrata</taxon>
        <taxon>Euteleostomi</taxon>
        <taxon>Lepidosauria</taxon>
        <taxon>Squamata</taxon>
        <taxon>Bifurcata</taxon>
        <taxon>Unidentata</taxon>
        <taxon>Episquamata</taxon>
        <taxon>Toxicofera</taxon>
        <taxon>Serpentes</taxon>
        <taxon>Colubroidea</taxon>
        <taxon>Viperidae</taxon>
        <taxon>Crotalinae</taxon>
        <taxon>Crotalus</taxon>
    </lineage>
</organism>
<dbReference type="Proteomes" id="UP001474421">
    <property type="component" value="Unassembled WGS sequence"/>
</dbReference>
<comment type="similarity">
    <text evidence="2">Belongs to the MAPRE family.</text>
</comment>
<dbReference type="Gene3D" id="1.10.418.10">
    <property type="entry name" value="Calponin-like domain"/>
    <property type="match status" value="1"/>
</dbReference>
<keyword evidence="7" id="KW-0498">Mitosis</keyword>
<accession>A0AAW1BNC7</accession>
<keyword evidence="5" id="KW-0132">Cell division</keyword>
<feature type="domain" description="EB1 C-terminal" evidence="13">
    <location>
        <begin position="403"/>
        <end position="473"/>
    </location>
</feature>
<dbReference type="FunFam" id="1.10.418.10:FF:000007">
    <property type="entry name" value="Microtubule-associated protein, RP/EB family, member 2"/>
    <property type="match status" value="1"/>
</dbReference>
<gene>
    <name evidence="14" type="ORF">NXF25_008153</name>
</gene>
<evidence type="ECO:0000256" key="9">
    <source>
        <dbReference type="ARBA" id="ARBA00023306"/>
    </source>
</evidence>
<dbReference type="PROSITE" id="PS50021">
    <property type="entry name" value="CH"/>
    <property type="match status" value="1"/>
</dbReference>
<dbReference type="InterPro" id="IPR036133">
    <property type="entry name" value="EB1_C_sf"/>
</dbReference>
<dbReference type="EMBL" id="JAOTOJ010000003">
    <property type="protein sequence ID" value="KAK9403326.1"/>
    <property type="molecule type" value="Genomic_DNA"/>
</dbReference>
<feature type="region of interest" description="Disordered" evidence="11">
    <location>
        <begin position="338"/>
        <end position="406"/>
    </location>
</feature>
<dbReference type="GO" id="GO:0005874">
    <property type="term" value="C:microtubule"/>
    <property type="evidence" value="ECO:0007669"/>
    <property type="project" value="UniProtKB-KW"/>
</dbReference>
<comment type="subcellular location">
    <subcellularLocation>
        <location evidence="1">Cytoplasm</location>
        <location evidence="1">Cytoskeleton</location>
    </subcellularLocation>
</comment>
<dbReference type="InterPro" id="IPR027328">
    <property type="entry name" value="MAPRE"/>
</dbReference>
<name>A0AAW1BNC7_CROAD</name>
<dbReference type="PROSITE" id="PS51230">
    <property type="entry name" value="EB1_C"/>
    <property type="match status" value="1"/>
</dbReference>
<dbReference type="InterPro" id="IPR001715">
    <property type="entry name" value="CH_dom"/>
</dbReference>
<dbReference type="InterPro" id="IPR004953">
    <property type="entry name" value="EB1_C"/>
</dbReference>
<sequence length="493" mass="55022">METPACQMYWMAACPVRPTICFPPQAELAGAVAVALCIGSCIYRVHGWREIGEEARRGRAPSRVGSTCQMLALPLAPVWLPPCGRAQALCESRRSDELAGCYGEELVTWPGCCSRLFDVIDQKGGERRRRRREADRIGSKGKAAAQPVPSLSSPRHPGFGLLAFGSAPMPGPTQALSPNGENNNDIIQDNGTIIPFRKHTVRGERSYSWGMAVNVYSTSITQETMSRHDIIAWVNDIVALNYTKVEQLCSGAAYCQFMDMLFPGCISLKKVKFQAKLEHEYIHNFKLLQASFKRMNVDKVIPVEKLVKGRFQDNLDFIQWFKKFFDANYDGKEYDPVEARQGQDAIPPPDPGEQIFNLPKKSHHANSPTAGAAKSSPASKPGSTSSRPSSAKKTPPSSSVSKSDKDLETQVIQLSEQVHSLKLALEGVEKERDFYFGKLREIELLCQEHGEENNGLVQRLMEVLYASEEHESHTEEHEGEEQVHEQPQQQEEY</sequence>
<evidence type="ECO:0000256" key="11">
    <source>
        <dbReference type="SAM" id="MobiDB-lite"/>
    </source>
</evidence>
<evidence type="ECO:0000259" key="12">
    <source>
        <dbReference type="PROSITE" id="PS50021"/>
    </source>
</evidence>
<dbReference type="AlphaFoldDB" id="A0AAW1BNC7"/>
<protein>
    <recommendedName>
        <fullName evidence="3">Microtubule-associated protein RP/EB family member 2</fullName>
    </recommendedName>
</protein>
<evidence type="ECO:0000256" key="10">
    <source>
        <dbReference type="PROSITE-ProRule" id="PRU00576"/>
    </source>
</evidence>
<feature type="region of interest" description="Disordered" evidence="11">
    <location>
        <begin position="466"/>
        <end position="493"/>
    </location>
</feature>
<dbReference type="FunFam" id="1.20.5.1430:FF:000002">
    <property type="entry name" value="microtubule-associated protein RP/EB family member 2 isoform X1"/>
    <property type="match status" value="1"/>
</dbReference>
<evidence type="ECO:0000256" key="6">
    <source>
        <dbReference type="ARBA" id="ARBA00022701"/>
    </source>
</evidence>
<evidence type="ECO:0000259" key="13">
    <source>
        <dbReference type="PROSITE" id="PS51230"/>
    </source>
</evidence>
<dbReference type="Pfam" id="PF03271">
    <property type="entry name" value="EB1"/>
    <property type="match status" value="1"/>
</dbReference>
<evidence type="ECO:0000256" key="1">
    <source>
        <dbReference type="ARBA" id="ARBA00004245"/>
    </source>
</evidence>
<feature type="compositionally biased region" description="Low complexity" evidence="11">
    <location>
        <begin position="367"/>
        <end position="401"/>
    </location>
</feature>
<reference evidence="14 15" key="1">
    <citation type="journal article" date="2024" name="Proc. Natl. Acad. Sci. U.S.A.">
        <title>The genetic regulatory architecture and epigenomic basis for age-related changes in rattlesnake venom.</title>
        <authorList>
            <person name="Hogan M.P."/>
            <person name="Holding M.L."/>
            <person name="Nystrom G.S."/>
            <person name="Colston T.J."/>
            <person name="Bartlett D.A."/>
            <person name="Mason A.J."/>
            <person name="Ellsworth S.A."/>
            <person name="Rautsaw R.M."/>
            <person name="Lawrence K.C."/>
            <person name="Strickland J.L."/>
            <person name="He B."/>
            <person name="Fraser P."/>
            <person name="Margres M.J."/>
            <person name="Gilbert D.M."/>
            <person name="Gibbs H.L."/>
            <person name="Parkinson C.L."/>
            <person name="Rokyta D.R."/>
        </authorList>
    </citation>
    <scope>NUCLEOTIDE SEQUENCE [LARGE SCALE GENOMIC DNA]</scope>
    <source>
        <strain evidence="14">DRR0105</strain>
    </source>
</reference>
<keyword evidence="9" id="KW-0131">Cell cycle</keyword>
<evidence type="ECO:0000313" key="14">
    <source>
        <dbReference type="EMBL" id="KAK9403326.1"/>
    </source>
</evidence>
<keyword evidence="8" id="KW-0206">Cytoskeleton</keyword>
<dbReference type="Gene3D" id="1.20.5.1430">
    <property type="match status" value="1"/>
</dbReference>
<comment type="caution">
    <text evidence="14">The sequence shown here is derived from an EMBL/GenBank/DDBJ whole genome shotgun (WGS) entry which is preliminary data.</text>
</comment>
<proteinExistence type="inferred from homology"/>
<dbReference type="GO" id="GO:0008017">
    <property type="term" value="F:microtubule binding"/>
    <property type="evidence" value="ECO:0007669"/>
    <property type="project" value="InterPro"/>
</dbReference>
<dbReference type="GO" id="GO:0070161">
    <property type="term" value="C:anchoring junction"/>
    <property type="evidence" value="ECO:0007669"/>
    <property type="project" value="UniProtKB-ARBA"/>
</dbReference>
<evidence type="ECO:0000256" key="3">
    <source>
        <dbReference type="ARBA" id="ARBA00019565"/>
    </source>
</evidence>
<evidence type="ECO:0000256" key="7">
    <source>
        <dbReference type="ARBA" id="ARBA00022776"/>
    </source>
</evidence>
<evidence type="ECO:0000256" key="5">
    <source>
        <dbReference type="ARBA" id="ARBA00022618"/>
    </source>
</evidence>
<keyword evidence="6 10" id="KW-0493">Microtubule</keyword>
<dbReference type="PANTHER" id="PTHR10623">
    <property type="entry name" value="MICROTUBULE-ASSOCIATED PROTEIN RP/EB FAMILY MEMBER"/>
    <property type="match status" value="1"/>
</dbReference>
<feature type="domain" description="Calponin-homology (CH)" evidence="12">
    <location>
        <begin position="224"/>
        <end position="326"/>
    </location>
</feature>
<dbReference type="Pfam" id="PF00307">
    <property type="entry name" value="CH"/>
    <property type="match status" value="1"/>
</dbReference>
<dbReference type="SUPFAM" id="SSF140612">
    <property type="entry name" value="EB1 dimerisation domain-like"/>
    <property type="match status" value="1"/>
</dbReference>
<evidence type="ECO:0000256" key="2">
    <source>
        <dbReference type="ARBA" id="ARBA00010729"/>
    </source>
</evidence>
<evidence type="ECO:0000256" key="4">
    <source>
        <dbReference type="ARBA" id="ARBA00022490"/>
    </source>
</evidence>
<evidence type="ECO:0000313" key="15">
    <source>
        <dbReference type="Proteomes" id="UP001474421"/>
    </source>
</evidence>
<feature type="compositionally biased region" description="Basic and acidic residues" evidence="11">
    <location>
        <begin position="467"/>
        <end position="484"/>
    </location>
</feature>
<feature type="region of interest" description="Disordered" evidence="11">
    <location>
        <begin position="124"/>
        <end position="154"/>
    </location>
</feature>
<keyword evidence="4" id="KW-0963">Cytoplasm</keyword>
<dbReference type="SUPFAM" id="SSF47576">
    <property type="entry name" value="Calponin-homology domain, CH-domain"/>
    <property type="match status" value="1"/>
</dbReference>